<comment type="subcellular location">
    <subcellularLocation>
        <location evidence="1">Mitochondrion inner membrane</location>
        <topology evidence="1">Peripheral membrane protein</topology>
        <orientation evidence="1">Matrix side</orientation>
    </subcellularLocation>
</comment>
<dbReference type="SUPFAM" id="SSF63411">
    <property type="entry name" value="LuxS/MPP-like metallohydrolase"/>
    <property type="match status" value="2"/>
</dbReference>
<evidence type="ECO:0000256" key="11">
    <source>
        <dbReference type="ARBA" id="ARBA00041372"/>
    </source>
</evidence>
<dbReference type="Pfam" id="PF05193">
    <property type="entry name" value="Peptidase_M16_C"/>
    <property type="match status" value="1"/>
</dbReference>
<dbReference type="Gene3D" id="3.30.830.10">
    <property type="entry name" value="Metalloenzyme, LuxS/M16 peptidase-like"/>
    <property type="match status" value="2"/>
</dbReference>
<evidence type="ECO:0000256" key="3">
    <source>
        <dbReference type="ARBA" id="ARBA00022660"/>
    </source>
</evidence>
<feature type="domain" description="Peptidase M16 N-terminal" evidence="12">
    <location>
        <begin position="46"/>
        <end position="185"/>
    </location>
</feature>
<evidence type="ECO:0000259" key="12">
    <source>
        <dbReference type="Pfam" id="PF00675"/>
    </source>
</evidence>
<evidence type="ECO:0000256" key="1">
    <source>
        <dbReference type="ARBA" id="ARBA00004443"/>
    </source>
</evidence>
<dbReference type="FunFam" id="3.30.830.10:FF:000039">
    <property type="entry name" value="Ubiquinol-cytochrome c reductase core subunit 2"/>
    <property type="match status" value="1"/>
</dbReference>
<keyword evidence="8" id="KW-0472">Membrane</keyword>
<keyword evidence="14" id="KW-0378">Hydrolase</keyword>
<dbReference type="FunFam" id="3.30.830.10:FF:000021">
    <property type="entry name" value="Cytochrome b-c1 complex subunit 2"/>
    <property type="match status" value="1"/>
</dbReference>
<dbReference type="OrthoDB" id="6369905at2759"/>
<evidence type="ECO:0000256" key="9">
    <source>
        <dbReference type="ARBA" id="ARBA00038146"/>
    </source>
</evidence>
<dbReference type="EMBL" id="ML120383">
    <property type="protein sequence ID" value="RPA99945.1"/>
    <property type="molecule type" value="Genomic_DNA"/>
</dbReference>
<evidence type="ECO:0000256" key="7">
    <source>
        <dbReference type="ARBA" id="ARBA00023128"/>
    </source>
</evidence>
<evidence type="ECO:0000259" key="13">
    <source>
        <dbReference type="Pfam" id="PF05193"/>
    </source>
</evidence>
<dbReference type="AlphaFoldDB" id="A0A3N4JNX2"/>
<dbReference type="STRING" id="1336337.A0A3N4JNX2"/>
<evidence type="ECO:0000313" key="15">
    <source>
        <dbReference type="Proteomes" id="UP000276215"/>
    </source>
</evidence>
<protein>
    <recommendedName>
        <fullName evidence="10">Cytochrome b-c1 complex subunit 2, mitochondrial</fullName>
    </recommendedName>
    <alternativeName>
        <fullName evidence="11">Core protein II</fullName>
    </alternativeName>
</protein>
<dbReference type="Proteomes" id="UP000276215">
    <property type="component" value="Unassembled WGS sequence"/>
</dbReference>
<dbReference type="InterPro" id="IPR050361">
    <property type="entry name" value="MPP/UQCRC_Complex"/>
</dbReference>
<accession>A0A3N4JNX2</accession>
<dbReference type="Pfam" id="PF00675">
    <property type="entry name" value="Peptidase_M16"/>
    <property type="match status" value="1"/>
</dbReference>
<evidence type="ECO:0000256" key="8">
    <source>
        <dbReference type="ARBA" id="ARBA00023136"/>
    </source>
</evidence>
<evidence type="ECO:0000256" key="10">
    <source>
        <dbReference type="ARBA" id="ARBA00040751"/>
    </source>
</evidence>
<gene>
    <name evidence="14" type="ORF">L873DRAFT_1681602</name>
</gene>
<comment type="similarity">
    <text evidence="9">Belongs to the peptidase M16 family. UQCRC2/QCR2 subfamily.</text>
</comment>
<proteinExistence type="inferred from homology"/>
<keyword evidence="6" id="KW-0249">Electron transport</keyword>
<dbReference type="PANTHER" id="PTHR11851">
    <property type="entry name" value="METALLOPROTEASE"/>
    <property type="match status" value="1"/>
</dbReference>
<organism evidence="14 15">
    <name type="scientific">Choiromyces venosus 120613-1</name>
    <dbReference type="NCBI Taxonomy" id="1336337"/>
    <lineage>
        <taxon>Eukaryota</taxon>
        <taxon>Fungi</taxon>
        <taxon>Dikarya</taxon>
        <taxon>Ascomycota</taxon>
        <taxon>Pezizomycotina</taxon>
        <taxon>Pezizomycetes</taxon>
        <taxon>Pezizales</taxon>
        <taxon>Tuberaceae</taxon>
        <taxon>Choiromyces</taxon>
    </lineage>
</organism>
<keyword evidence="5" id="KW-0809">Transit peptide</keyword>
<name>A0A3N4JNX2_9PEZI</name>
<dbReference type="PANTHER" id="PTHR11851:SF209">
    <property type="entry name" value="CYTOCHROME B-C1 COMPLEX SUBUNIT 2, MITOCHONDRIAL"/>
    <property type="match status" value="1"/>
</dbReference>
<evidence type="ECO:0000256" key="4">
    <source>
        <dbReference type="ARBA" id="ARBA00022792"/>
    </source>
</evidence>
<keyword evidence="4" id="KW-0999">Mitochondrion inner membrane</keyword>
<reference evidence="14 15" key="1">
    <citation type="journal article" date="2018" name="Nat. Ecol. Evol.">
        <title>Pezizomycetes genomes reveal the molecular basis of ectomycorrhizal truffle lifestyle.</title>
        <authorList>
            <person name="Murat C."/>
            <person name="Payen T."/>
            <person name="Noel B."/>
            <person name="Kuo A."/>
            <person name="Morin E."/>
            <person name="Chen J."/>
            <person name="Kohler A."/>
            <person name="Krizsan K."/>
            <person name="Balestrini R."/>
            <person name="Da Silva C."/>
            <person name="Montanini B."/>
            <person name="Hainaut M."/>
            <person name="Levati E."/>
            <person name="Barry K.W."/>
            <person name="Belfiori B."/>
            <person name="Cichocki N."/>
            <person name="Clum A."/>
            <person name="Dockter R.B."/>
            <person name="Fauchery L."/>
            <person name="Guy J."/>
            <person name="Iotti M."/>
            <person name="Le Tacon F."/>
            <person name="Lindquist E.A."/>
            <person name="Lipzen A."/>
            <person name="Malagnac F."/>
            <person name="Mello A."/>
            <person name="Molinier V."/>
            <person name="Miyauchi S."/>
            <person name="Poulain J."/>
            <person name="Riccioni C."/>
            <person name="Rubini A."/>
            <person name="Sitrit Y."/>
            <person name="Splivallo R."/>
            <person name="Traeger S."/>
            <person name="Wang M."/>
            <person name="Zifcakova L."/>
            <person name="Wipf D."/>
            <person name="Zambonelli A."/>
            <person name="Paolocci F."/>
            <person name="Nowrousian M."/>
            <person name="Ottonello S."/>
            <person name="Baldrian P."/>
            <person name="Spatafora J.W."/>
            <person name="Henrissat B."/>
            <person name="Nagy L.G."/>
            <person name="Aury J.M."/>
            <person name="Wincker P."/>
            <person name="Grigoriev I.V."/>
            <person name="Bonfante P."/>
            <person name="Martin F.M."/>
        </authorList>
    </citation>
    <scope>NUCLEOTIDE SEQUENCE [LARGE SCALE GENOMIC DNA]</scope>
    <source>
        <strain evidence="14 15">120613-1</strain>
    </source>
</reference>
<dbReference type="GO" id="GO:0016787">
    <property type="term" value="F:hydrolase activity"/>
    <property type="evidence" value="ECO:0007669"/>
    <property type="project" value="UniProtKB-KW"/>
</dbReference>
<keyword evidence="3" id="KW-0679">Respiratory chain</keyword>
<feature type="domain" description="Peptidase M16 C-terminal" evidence="13">
    <location>
        <begin position="195"/>
        <end position="363"/>
    </location>
</feature>
<keyword evidence="2" id="KW-0813">Transport</keyword>
<dbReference type="GO" id="GO:0046872">
    <property type="term" value="F:metal ion binding"/>
    <property type="evidence" value="ECO:0007669"/>
    <property type="project" value="InterPro"/>
</dbReference>
<dbReference type="InterPro" id="IPR007863">
    <property type="entry name" value="Peptidase_M16_C"/>
</dbReference>
<dbReference type="InterPro" id="IPR011249">
    <property type="entry name" value="Metalloenz_LuxS/M16"/>
</dbReference>
<evidence type="ECO:0000256" key="5">
    <source>
        <dbReference type="ARBA" id="ARBA00022946"/>
    </source>
</evidence>
<keyword evidence="7" id="KW-0496">Mitochondrion</keyword>
<dbReference type="InterPro" id="IPR011765">
    <property type="entry name" value="Pept_M16_N"/>
</dbReference>
<evidence type="ECO:0000256" key="6">
    <source>
        <dbReference type="ARBA" id="ARBA00022982"/>
    </source>
</evidence>
<dbReference type="GO" id="GO:0005743">
    <property type="term" value="C:mitochondrial inner membrane"/>
    <property type="evidence" value="ECO:0007669"/>
    <property type="project" value="UniProtKB-SubCell"/>
</dbReference>
<evidence type="ECO:0000313" key="14">
    <source>
        <dbReference type="EMBL" id="RPA99945.1"/>
    </source>
</evidence>
<keyword evidence="15" id="KW-1185">Reference proteome</keyword>
<evidence type="ECO:0000256" key="2">
    <source>
        <dbReference type="ARBA" id="ARBA00022448"/>
    </source>
</evidence>
<sequence length="446" mass="47264">MLARSTLSRGPSQLLTRAAPSSRRGLAAAAVSNPFHYSVGESAGIKVASRDDGGPTTALAVVARGGSRYETAPGLAHGLEKFAFKNSRRSALRLQRETELLGGSLGSTLSRENIVLRAKFLRDDLPYFVEALADVLIHTKYNPYEFNEQVSPTMGFEIENLHHTPAALALEAAHNIAFHKGLGSSRLALTNKYLSNKSITEYSKKVYSKDNIAVVASGAPQQDLEKWTAEFFKELPSGTGPVVAPAKYYGGETRVFSPHGDAIVIAFPGSASAPSFKAEYTVLAYLLGGETSIKWNTGMSFLSQAVSEIPHTTAVAKHVAYTDTGLLYVTIEGPGSALTQAGENVVSAFKSLGEVKPEDVKKAIALAKFDALATAEDRSVGLESVGQTVIASGNAPQVESIVKALSGVTVEAVKAAGKKLLESKATFVVVGDTYILPYAEDLGLKV</sequence>